<evidence type="ECO:0000313" key="5">
    <source>
        <dbReference type="Proteomes" id="UP000247702"/>
    </source>
</evidence>
<keyword evidence="1" id="KW-0472">Membrane</keyword>
<protein>
    <recommendedName>
        <fullName evidence="6">BTB domain-containing protein</fullName>
    </recommendedName>
</protein>
<keyword evidence="1" id="KW-1133">Transmembrane helix</keyword>
<dbReference type="CDD" id="cd18186">
    <property type="entry name" value="BTB_POZ_ZBTB_KLHL-like"/>
    <property type="match status" value="1"/>
</dbReference>
<dbReference type="PROSITE" id="PS51886">
    <property type="entry name" value="TLDC"/>
    <property type="match status" value="1"/>
</dbReference>
<reference evidence="4 5" key="1">
    <citation type="submission" date="2017-11" db="EMBL/GenBank/DDBJ databases">
        <title>The genome of Rhizophagus clarus HR1 reveals common genetic basis of auxotrophy among arbuscular mycorrhizal fungi.</title>
        <authorList>
            <person name="Kobayashi Y."/>
        </authorList>
    </citation>
    <scope>NUCLEOTIDE SEQUENCE [LARGE SCALE GENOMIC DNA]</scope>
    <source>
        <strain evidence="4 5">HR1</strain>
    </source>
</reference>
<feature type="transmembrane region" description="Helical" evidence="1">
    <location>
        <begin position="542"/>
        <end position="564"/>
    </location>
</feature>
<comment type="caution">
    <text evidence="4">The sequence shown here is derived from an EMBL/GenBank/DDBJ whole genome shotgun (WGS) entry which is preliminary data.</text>
</comment>
<dbReference type="InterPro" id="IPR006571">
    <property type="entry name" value="TLDc_dom"/>
</dbReference>
<evidence type="ECO:0000259" key="3">
    <source>
        <dbReference type="PROSITE" id="PS51886"/>
    </source>
</evidence>
<dbReference type="Gene3D" id="1.25.40.420">
    <property type="match status" value="1"/>
</dbReference>
<dbReference type="InterPro" id="IPR051481">
    <property type="entry name" value="BTB-POZ/Galectin-3-binding"/>
</dbReference>
<dbReference type="InterPro" id="IPR011705">
    <property type="entry name" value="BACK"/>
</dbReference>
<dbReference type="Pfam" id="PF07534">
    <property type="entry name" value="TLD"/>
    <property type="match status" value="1"/>
</dbReference>
<dbReference type="EMBL" id="BEXD01004366">
    <property type="protein sequence ID" value="GBC10231.1"/>
    <property type="molecule type" value="Genomic_DNA"/>
</dbReference>
<sequence length="593" mass="69056">MTSEHSLDLAKNLSYLLKDTSNCDAIIIVGEKQNTGTEEFKAHSDILSSRSAYFKRVFSPQWAKKEDGFFISNQPNISPVVFNILLNYIYSRKLPVNKKIIQISSLVDILIASDELELLDVYQEFEIRLRDKSTFKLPKDFFTLYQFRQDGRFANLYEVAIGLMCEKAKFFFNSKEFLRMEEKHLIQLLKRDDLKLEEIEIWDYLIKWGIENTDFTLDENSTSTDCGKLKNTLHNCIPYIRFSQMSPKVFNMVRKKYKNILPEDLVDDVLQYFSDPNSKSSLKNLPPRESTYPLDSKIIHARDVATISNWIDKKKEAPYLIKDIPFEFKLIYRASQEGFNTNKFHEFCDNKGPTVVIAKVRNSGEIIGGYNSLDWCSFNTLEKESYINYECEIPNSFIFSLRSLSNGVFPILSRVTSKEEAIIWCKNKGPCFGVQDLWIQYNSRTGISKQKSYENKIIDSKTFEIEEYEVFQINDKRFSFLKLAKRICSFTGRIVKKICKFTLIVVKKICFFTWIVIKITFQLIGVIILSIINFLSSVKRETYVILFKSLVVTGCLALLTFAIYKIVMFIIANIWVIIFIILVIFLLLSNLKC</sequence>
<evidence type="ECO:0000256" key="1">
    <source>
        <dbReference type="SAM" id="Phobius"/>
    </source>
</evidence>
<feature type="transmembrane region" description="Helical" evidence="1">
    <location>
        <begin position="570"/>
        <end position="588"/>
    </location>
</feature>
<dbReference type="SUPFAM" id="SSF54695">
    <property type="entry name" value="POZ domain"/>
    <property type="match status" value="1"/>
</dbReference>
<name>A0A2Z6S6N0_9GLOM</name>
<organism evidence="4 5">
    <name type="scientific">Rhizophagus clarus</name>
    <dbReference type="NCBI Taxonomy" id="94130"/>
    <lineage>
        <taxon>Eukaryota</taxon>
        <taxon>Fungi</taxon>
        <taxon>Fungi incertae sedis</taxon>
        <taxon>Mucoromycota</taxon>
        <taxon>Glomeromycotina</taxon>
        <taxon>Glomeromycetes</taxon>
        <taxon>Glomerales</taxon>
        <taxon>Glomeraceae</taxon>
        <taxon>Rhizophagus</taxon>
    </lineage>
</organism>
<evidence type="ECO:0000259" key="2">
    <source>
        <dbReference type="PROSITE" id="PS50097"/>
    </source>
</evidence>
<dbReference type="InterPro" id="IPR011333">
    <property type="entry name" value="SKP1/BTB/POZ_sf"/>
</dbReference>
<keyword evidence="5" id="KW-1185">Reference proteome</keyword>
<dbReference type="PROSITE" id="PS50097">
    <property type="entry name" value="BTB"/>
    <property type="match status" value="1"/>
</dbReference>
<dbReference type="Pfam" id="PF07707">
    <property type="entry name" value="BACK"/>
    <property type="match status" value="1"/>
</dbReference>
<feature type="domain" description="TLDc" evidence="3">
    <location>
        <begin position="297"/>
        <end position="474"/>
    </location>
</feature>
<dbReference type="Pfam" id="PF00651">
    <property type="entry name" value="BTB"/>
    <property type="match status" value="1"/>
</dbReference>
<feature type="transmembrane region" description="Helical" evidence="1">
    <location>
        <begin position="511"/>
        <end position="535"/>
    </location>
</feature>
<dbReference type="Gene3D" id="3.30.710.10">
    <property type="entry name" value="Potassium Channel Kv1.1, Chain A"/>
    <property type="match status" value="1"/>
</dbReference>
<dbReference type="Proteomes" id="UP000247702">
    <property type="component" value="Unassembled WGS sequence"/>
</dbReference>
<evidence type="ECO:0008006" key="6">
    <source>
        <dbReference type="Google" id="ProtNLM"/>
    </source>
</evidence>
<dbReference type="PANTHER" id="PTHR24410">
    <property type="entry name" value="HL07962P-RELATED"/>
    <property type="match status" value="1"/>
</dbReference>
<dbReference type="InterPro" id="IPR000210">
    <property type="entry name" value="BTB/POZ_dom"/>
</dbReference>
<proteinExistence type="predicted"/>
<gene>
    <name evidence="4" type="ORF">RclHR1_09460004</name>
</gene>
<accession>A0A2Z6S6N0</accession>
<keyword evidence="1" id="KW-0812">Transmembrane</keyword>
<feature type="domain" description="BTB" evidence="2">
    <location>
        <begin position="23"/>
        <end position="98"/>
    </location>
</feature>
<dbReference type="SMART" id="SM00225">
    <property type="entry name" value="BTB"/>
    <property type="match status" value="1"/>
</dbReference>
<dbReference type="AlphaFoldDB" id="A0A2Z6S6N0"/>
<evidence type="ECO:0000313" key="4">
    <source>
        <dbReference type="EMBL" id="GBC10231.1"/>
    </source>
</evidence>
<dbReference type="PANTHER" id="PTHR24410:SF23">
    <property type="entry name" value="BTB DOMAIN-CONTAINING PROTEIN-RELATED"/>
    <property type="match status" value="1"/>
</dbReference>